<evidence type="ECO:0000313" key="2">
    <source>
        <dbReference type="Proteomes" id="UP000031443"/>
    </source>
</evidence>
<accession>M7BJ64</accession>
<reference evidence="2" key="1">
    <citation type="journal article" date="2013" name="Nat. Genet.">
        <title>The draft genomes of soft-shell turtle and green sea turtle yield insights into the development and evolution of the turtle-specific body plan.</title>
        <authorList>
            <person name="Wang Z."/>
            <person name="Pascual-Anaya J."/>
            <person name="Zadissa A."/>
            <person name="Li W."/>
            <person name="Niimura Y."/>
            <person name="Huang Z."/>
            <person name="Li C."/>
            <person name="White S."/>
            <person name="Xiong Z."/>
            <person name="Fang D."/>
            <person name="Wang B."/>
            <person name="Ming Y."/>
            <person name="Chen Y."/>
            <person name="Zheng Y."/>
            <person name="Kuraku S."/>
            <person name="Pignatelli M."/>
            <person name="Herrero J."/>
            <person name="Beal K."/>
            <person name="Nozawa M."/>
            <person name="Li Q."/>
            <person name="Wang J."/>
            <person name="Zhang H."/>
            <person name="Yu L."/>
            <person name="Shigenobu S."/>
            <person name="Wang J."/>
            <person name="Liu J."/>
            <person name="Flicek P."/>
            <person name="Searle S."/>
            <person name="Wang J."/>
            <person name="Kuratani S."/>
            <person name="Yin Y."/>
            <person name="Aken B."/>
            <person name="Zhang G."/>
            <person name="Irie N."/>
        </authorList>
    </citation>
    <scope>NUCLEOTIDE SEQUENCE [LARGE SCALE GENOMIC DNA]</scope>
</reference>
<dbReference type="EMBL" id="KB564786">
    <property type="protein sequence ID" value="EMP28257.1"/>
    <property type="molecule type" value="Genomic_DNA"/>
</dbReference>
<dbReference type="AlphaFoldDB" id="M7BJ64"/>
<dbReference type="Proteomes" id="UP000031443">
    <property type="component" value="Unassembled WGS sequence"/>
</dbReference>
<name>M7BJ64_CHEMY</name>
<proteinExistence type="predicted"/>
<dbReference type="STRING" id="8469.M7BJ64"/>
<keyword evidence="1" id="KW-0472">Membrane</keyword>
<keyword evidence="2" id="KW-1185">Reference proteome</keyword>
<organism evidence="1 2">
    <name type="scientific">Chelonia mydas</name>
    <name type="common">Green sea-turtle</name>
    <name type="synonym">Chelonia agassizi</name>
    <dbReference type="NCBI Taxonomy" id="8469"/>
    <lineage>
        <taxon>Eukaryota</taxon>
        <taxon>Metazoa</taxon>
        <taxon>Chordata</taxon>
        <taxon>Craniata</taxon>
        <taxon>Vertebrata</taxon>
        <taxon>Euteleostomi</taxon>
        <taxon>Archelosauria</taxon>
        <taxon>Testudinata</taxon>
        <taxon>Testudines</taxon>
        <taxon>Cryptodira</taxon>
        <taxon>Durocryptodira</taxon>
        <taxon>Americhelydia</taxon>
        <taxon>Chelonioidea</taxon>
        <taxon>Cheloniidae</taxon>
        <taxon>Chelonia</taxon>
    </lineage>
</organism>
<evidence type="ECO:0000313" key="1">
    <source>
        <dbReference type="EMBL" id="EMP28257.1"/>
    </source>
</evidence>
<gene>
    <name evidence="1" type="ORF">UY3_14642</name>
</gene>
<sequence>MKESLLLPTPLYSCIEPWHDLTLREYFTDQITGHLGAHSIELTEAEDYKLCFHNSFRPISEKLVFIDLLFNSCQEGEDADNWAKEVEPQNMLVVR</sequence>
<keyword evidence="1" id="KW-0812">Transmembrane</keyword>
<protein>
    <submittedName>
        <fullName evidence="1">Transmembrane emp24 domain-containing protein 1</fullName>
    </submittedName>
</protein>